<evidence type="ECO:0000313" key="2">
    <source>
        <dbReference type="Proteomes" id="UP000004367"/>
    </source>
</evidence>
<organism evidence="1 2">
    <name type="scientific">Mobilicoccus pelagius NBRC 104925</name>
    <dbReference type="NCBI Taxonomy" id="1089455"/>
    <lineage>
        <taxon>Bacteria</taxon>
        <taxon>Bacillati</taxon>
        <taxon>Actinomycetota</taxon>
        <taxon>Actinomycetes</taxon>
        <taxon>Micrococcales</taxon>
        <taxon>Dermatophilaceae</taxon>
        <taxon>Mobilicoccus</taxon>
    </lineage>
</organism>
<sequence>MADVATGTTLAARTQALTGRVRAAGRLAWATWRSILGADRYDRYLAHHRVAHPDVEPMGEKEFWREHYRSLDRDPGARCC</sequence>
<dbReference type="STRING" id="1089455.MOPEL_074_00060"/>
<protein>
    <recommendedName>
        <fullName evidence="3">DUF466 domain-containing protein</fullName>
    </recommendedName>
</protein>
<name>H5US11_9MICO</name>
<evidence type="ECO:0008006" key="3">
    <source>
        <dbReference type="Google" id="ProtNLM"/>
    </source>
</evidence>
<accession>H5US11</accession>
<dbReference type="OrthoDB" id="3541280at2"/>
<dbReference type="Pfam" id="PF04328">
    <property type="entry name" value="Sel_put"/>
    <property type="match status" value="1"/>
</dbReference>
<evidence type="ECO:0000313" key="1">
    <source>
        <dbReference type="EMBL" id="GAB48519.1"/>
    </source>
</evidence>
<keyword evidence="2" id="KW-1185">Reference proteome</keyword>
<reference evidence="1 2" key="1">
    <citation type="submission" date="2012-02" db="EMBL/GenBank/DDBJ databases">
        <title>Whole genome shotgun sequence of Mobilicoccus pelagius NBRC 104925.</title>
        <authorList>
            <person name="Yoshida Y."/>
            <person name="Hosoyama A."/>
            <person name="Tsuchikane K."/>
            <person name="Katsumata H."/>
            <person name="Yamazaki S."/>
            <person name="Fujita N."/>
        </authorList>
    </citation>
    <scope>NUCLEOTIDE SEQUENCE [LARGE SCALE GENOMIC DNA]</scope>
    <source>
        <strain evidence="1 2">NBRC 104925</strain>
    </source>
</reference>
<gene>
    <name evidence="1" type="ORF">MOPEL_074_00060</name>
</gene>
<dbReference type="RefSeq" id="WP_009482417.1">
    <property type="nucleotide sequence ID" value="NZ_BAFE01000053.1"/>
</dbReference>
<dbReference type="EMBL" id="BAFE01000053">
    <property type="protein sequence ID" value="GAB48519.1"/>
    <property type="molecule type" value="Genomic_DNA"/>
</dbReference>
<proteinExistence type="predicted"/>
<dbReference type="Proteomes" id="UP000004367">
    <property type="component" value="Unassembled WGS sequence"/>
</dbReference>
<dbReference type="InterPro" id="IPR007423">
    <property type="entry name" value="Sel_put"/>
</dbReference>
<comment type="caution">
    <text evidence="1">The sequence shown here is derived from an EMBL/GenBank/DDBJ whole genome shotgun (WGS) entry which is preliminary data.</text>
</comment>
<dbReference type="eggNOG" id="COG2879">
    <property type="taxonomic scope" value="Bacteria"/>
</dbReference>
<dbReference type="AlphaFoldDB" id="H5US11"/>